<dbReference type="GO" id="GO:0005689">
    <property type="term" value="C:U12-type spliceosomal complex"/>
    <property type="evidence" value="ECO:0007669"/>
    <property type="project" value="TreeGrafter"/>
</dbReference>
<dbReference type="Gene3D" id="3.30.40.10">
    <property type="entry name" value="Zinc/RING finger domain, C3HC4 (zinc finger)"/>
    <property type="match status" value="1"/>
</dbReference>
<evidence type="ECO:0000256" key="1">
    <source>
        <dbReference type="ARBA" id="ARBA00022723"/>
    </source>
</evidence>
<accession>A0A9Q0MRU5</accession>
<dbReference type="InterPro" id="IPR052584">
    <property type="entry name" value="U2_snRNP_Complex_Component"/>
</dbReference>
<dbReference type="PANTHER" id="PTHR12785">
    <property type="entry name" value="SPLICING FACTOR 3B"/>
    <property type="match status" value="1"/>
</dbReference>
<feature type="compositionally biased region" description="Basic residues" evidence="5">
    <location>
        <begin position="725"/>
        <end position="742"/>
    </location>
</feature>
<dbReference type="EMBL" id="WJQU01000004">
    <property type="protein sequence ID" value="KAJ6636816.1"/>
    <property type="molecule type" value="Genomic_DNA"/>
</dbReference>
<feature type="non-terminal residue" evidence="8">
    <location>
        <position position="1305"/>
    </location>
</feature>
<dbReference type="InterPro" id="IPR000571">
    <property type="entry name" value="Znf_CCCH"/>
</dbReference>
<feature type="region of interest" description="Disordered" evidence="5">
    <location>
        <begin position="1"/>
        <end position="71"/>
    </location>
</feature>
<evidence type="ECO:0000256" key="3">
    <source>
        <dbReference type="ARBA" id="ARBA00022833"/>
    </source>
</evidence>
<feature type="region of interest" description="Disordered" evidence="5">
    <location>
        <begin position="1107"/>
        <end position="1155"/>
    </location>
</feature>
<dbReference type="OrthoDB" id="10260794at2759"/>
<comment type="caution">
    <text evidence="8">The sequence shown here is derived from an EMBL/GenBank/DDBJ whole genome shotgun (WGS) entry which is preliminary data.</text>
</comment>
<evidence type="ECO:0000256" key="5">
    <source>
        <dbReference type="SAM" id="MobiDB-lite"/>
    </source>
</evidence>
<feature type="region of interest" description="Disordered" evidence="5">
    <location>
        <begin position="716"/>
        <end position="767"/>
    </location>
</feature>
<dbReference type="PROSITE" id="PS50103">
    <property type="entry name" value="ZF_C3H1"/>
    <property type="match status" value="1"/>
</dbReference>
<feature type="region of interest" description="Disordered" evidence="5">
    <location>
        <begin position="810"/>
        <end position="845"/>
    </location>
</feature>
<dbReference type="PROSITE" id="PS50089">
    <property type="entry name" value="ZF_RING_2"/>
    <property type="match status" value="1"/>
</dbReference>
<keyword evidence="2 4" id="KW-0863">Zinc-finger</keyword>
<dbReference type="InterPro" id="IPR013083">
    <property type="entry name" value="Znf_RING/FYVE/PHD"/>
</dbReference>
<dbReference type="Pfam" id="PF00642">
    <property type="entry name" value="zf-CCCH"/>
    <property type="match status" value="1"/>
</dbReference>
<feature type="compositionally biased region" description="Polar residues" evidence="5">
    <location>
        <begin position="29"/>
        <end position="52"/>
    </location>
</feature>
<dbReference type="SMART" id="SM00184">
    <property type="entry name" value="RING"/>
    <property type="match status" value="1"/>
</dbReference>
<feature type="zinc finger region" description="C3H1-type" evidence="4">
    <location>
        <begin position="172"/>
        <end position="200"/>
    </location>
</feature>
<feature type="compositionally biased region" description="Basic and acidic residues" evidence="5">
    <location>
        <begin position="53"/>
        <end position="63"/>
    </location>
</feature>
<feature type="region of interest" description="Disordered" evidence="5">
    <location>
        <begin position="1253"/>
        <end position="1305"/>
    </location>
</feature>
<dbReference type="PROSITE" id="PS00518">
    <property type="entry name" value="ZF_RING_1"/>
    <property type="match status" value="1"/>
</dbReference>
<dbReference type="SUPFAM" id="SSF90229">
    <property type="entry name" value="CCCH zinc finger"/>
    <property type="match status" value="1"/>
</dbReference>
<feature type="compositionally biased region" description="Basic residues" evidence="5">
    <location>
        <begin position="1"/>
        <end position="17"/>
    </location>
</feature>
<keyword evidence="3 4" id="KW-0862">Zinc</keyword>
<dbReference type="InterPro" id="IPR001841">
    <property type="entry name" value="Znf_RING"/>
</dbReference>
<evidence type="ECO:0000256" key="2">
    <source>
        <dbReference type="ARBA" id="ARBA00022771"/>
    </source>
</evidence>
<dbReference type="GO" id="GO:0008270">
    <property type="term" value="F:zinc ion binding"/>
    <property type="evidence" value="ECO:0007669"/>
    <property type="project" value="UniProtKB-KW"/>
</dbReference>
<dbReference type="InterPro" id="IPR006568">
    <property type="entry name" value="PSP_pro-rich"/>
</dbReference>
<feature type="compositionally biased region" description="Acidic residues" evidence="5">
    <location>
        <begin position="1108"/>
        <end position="1131"/>
    </location>
</feature>
<protein>
    <submittedName>
        <fullName evidence="8">Splicing factor 3B subunit 2</fullName>
    </submittedName>
</protein>
<dbReference type="Proteomes" id="UP001151699">
    <property type="component" value="Chromosome C"/>
</dbReference>
<feature type="compositionally biased region" description="Basic and acidic residues" evidence="5">
    <location>
        <begin position="813"/>
        <end position="827"/>
    </location>
</feature>
<feature type="domain" description="RING-type" evidence="6">
    <location>
        <begin position="242"/>
        <end position="279"/>
    </location>
</feature>
<feature type="compositionally biased region" description="Basic and acidic residues" evidence="5">
    <location>
        <begin position="743"/>
        <end position="765"/>
    </location>
</feature>
<dbReference type="PANTHER" id="PTHR12785:SF6">
    <property type="entry name" value="SPLICING FACTOR 3B SUBUNIT 2"/>
    <property type="match status" value="1"/>
</dbReference>
<reference evidence="8" key="1">
    <citation type="submission" date="2022-07" db="EMBL/GenBank/DDBJ databases">
        <authorList>
            <person name="Trinca V."/>
            <person name="Uliana J.V.C."/>
            <person name="Torres T.T."/>
            <person name="Ward R.J."/>
            <person name="Monesi N."/>
        </authorList>
    </citation>
    <scope>NUCLEOTIDE SEQUENCE</scope>
    <source>
        <strain evidence="8">HSMRA1968</strain>
        <tissue evidence="8">Whole embryos</tissue>
    </source>
</reference>
<feature type="domain" description="C3H1-type" evidence="7">
    <location>
        <begin position="172"/>
        <end position="200"/>
    </location>
</feature>
<gene>
    <name evidence="8" type="primary">SF3B2</name>
    <name evidence="8" type="ORF">Bhyg_15411</name>
</gene>
<name>A0A9Q0MRU5_9DIPT</name>
<keyword evidence="9" id="KW-1185">Reference proteome</keyword>
<dbReference type="SUPFAM" id="SSF57850">
    <property type="entry name" value="RING/U-box"/>
    <property type="match status" value="1"/>
</dbReference>
<dbReference type="InterPro" id="IPR017907">
    <property type="entry name" value="Znf_RING_CS"/>
</dbReference>
<dbReference type="SMART" id="SM00581">
    <property type="entry name" value="PSP"/>
    <property type="match status" value="1"/>
</dbReference>
<evidence type="ECO:0000313" key="9">
    <source>
        <dbReference type="Proteomes" id="UP001151699"/>
    </source>
</evidence>
<dbReference type="SMART" id="SM00356">
    <property type="entry name" value="ZnF_C3H1"/>
    <property type="match status" value="1"/>
</dbReference>
<evidence type="ECO:0000259" key="7">
    <source>
        <dbReference type="PROSITE" id="PS50103"/>
    </source>
</evidence>
<evidence type="ECO:0000259" key="6">
    <source>
        <dbReference type="PROSITE" id="PS50089"/>
    </source>
</evidence>
<dbReference type="Pfam" id="PF04046">
    <property type="entry name" value="PSP"/>
    <property type="match status" value="1"/>
</dbReference>
<evidence type="ECO:0000256" key="4">
    <source>
        <dbReference type="PROSITE-ProRule" id="PRU00723"/>
    </source>
</evidence>
<organism evidence="8 9">
    <name type="scientific">Pseudolycoriella hygida</name>
    <dbReference type="NCBI Taxonomy" id="35572"/>
    <lineage>
        <taxon>Eukaryota</taxon>
        <taxon>Metazoa</taxon>
        <taxon>Ecdysozoa</taxon>
        <taxon>Arthropoda</taxon>
        <taxon>Hexapoda</taxon>
        <taxon>Insecta</taxon>
        <taxon>Pterygota</taxon>
        <taxon>Neoptera</taxon>
        <taxon>Endopterygota</taxon>
        <taxon>Diptera</taxon>
        <taxon>Nematocera</taxon>
        <taxon>Sciaroidea</taxon>
        <taxon>Sciaridae</taxon>
        <taxon>Pseudolycoriella</taxon>
    </lineage>
</organism>
<dbReference type="CDD" id="cd16539">
    <property type="entry name" value="RING-HC_RNF113A_B"/>
    <property type="match status" value="1"/>
</dbReference>
<dbReference type="InterPro" id="IPR036855">
    <property type="entry name" value="Znf_CCCH_sf"/>
</dbReference>
<feature type="compositionally biased region" description="Basic and acidic residues" evidence="5">
    <location>
        <begin position="1255"/>
        <end position="1278"/>
    </location>
</feature>
<proteinExistence type="predicted"/>
<evidence type="ECO:0000313" key="8">
    <source>
        <dbReference type="EMBL" id="KAJ6636816.1"/>
    </source>
</evidence>
<dbReference type="InterPro" id="IPR007180">
    <property type="entry name" value="DUF382"/>
</dbReference>
<keyword evidence="1 4" id="KW-0479">Metal-binding</keyword>
<sequence>MFKKVNNKHKFARKRKQSSSESDGEIETESNVVRTSNKTQKANPNVHKTTLLKSRDLQQHDDSTDSNSENDITVTYKSKKTADIVGPSDQGATAINEMETEMDRDAQALFEKSLEINKELEGKADDKVYRGLNNYTQYYKKKDTAAGNASSGMVRKGPIRAPAHLRATVRWDYQPDICKDYKETGFCGFGDSCKFLHDRSDYKAGWQLEQEHAVGFRGNDDSDGDDTKYEIHSDEESLPFKCFICRKSFVDPIVTKCKHYFCEKCALDNYKKSTRCYICAVQTNASRAFWDDYDNIDEEVPGKSVEVRWKWAKNSSIEDLKNVRNFIILEGERIRNQIAQNSTIVPTCHLFHQKIFISIFKTEGTAICVSEESNLNTFAAVAEEINELVKSSDLDVNVVTVNVLPISSYKVGTDEKLGGDVAIRGINSNTGSTVLELTEPNILTGVSAAVASYRHHLREPFSSYIIYTDSHKTNFIDAPKVLQFFEAVGISKSIFHEHCFSESSLTERPDEFVLSWNDTTLERVKNKQNQHNFIVMADSSNKRQTRSMMHSMAEHEIEMMHQMMSVPSGPPNPPGVTNLPPSRVMPPPNVNTSVPPPPLLPTLPTMQNQNWAEDVSPTDIANSNANELPSLMSMKVDKPDDMKSKSPSEVVLPKALEDVFAFKDQLADELGRTDGELPIDITEKNQKTLHGVISNEYGDVDGDSDDEELQTTELVASKMQSRLDKNKKKKRRKKQNRQKRQASQRENEDKRFDKTADTDKEKSESNDEVAIEYIPDKITVAELAPMYRQFYRVFEIFKLEDKPSAQQLANASFDDKNSQSKKDKEKAIDDDDVELEEDKKEDKEKLSKRKLKKLTRLSVAELKQLVNRPDVVEMHDVTARDPKLLVQLKAHRNTVQVPRHWCFKRKYLQGKRGIEKPPFDLPAFIKKTGIMEMRASLQEKDEAKTLKAKMRERARPKMGKIDIDYQKLHDAFFKWQTKPRMTIHGDLYYEGKEFETRLKEKKPGDLSEELRTALGMPIGPNCHKIPPPWLIAQQRYGPPPSYPNLKIPGLNAPIPEGTSFGYHAGGWGKPPVDEKGKPLYGDVFGTNLMDPDSGVDEGDIDRNMWGELESESEESSEEEEEEGEDLGDATDESGLVTPAEGLVTPSGLTSIPAGMETPDTIELRKKKIENEMEDNETPVLYQVLPEKRTDRGIGASMMGSTHVYDMSTAAGKAPPNLAAHRGNAPIVDREGMVELALDPSELDMDNDAMAQRYEQQMREQQSHLQKEDLSDMLAEHVARQKSKRKRQQGTDPSAKQTKKYKEFKF</sequence>
<dbReference type="Pfam" id="PF04037">
    <property type="entry name" value="DUF382"/>
    <property type="match status" value="1"/>
</dbReference>